<dbReference type="NCBIfam" id="TIGR04131">
    <property type="entry name" value="Bac_Flav_CTERM"/>
    <property type="match status" value="1"/>
</dbReference>
<proteinExistence type="predicted"/>
<gene>
    <name evidence="1" type="ORF">DYBT9623_03733</name>
</gene>
<organism evidence="1 2">
    <name type="scientific">Dyadobacter linearis</name>
    <dbReference type="NCBI Taxonomy" id="2823330"/>
    <lineage>
        <taxon>Bacteria</taxon>
        <taxon>Pseudomonadati</taxon>
        <taxon>Bacteroidota</taxon>
        <taxon>Cytophagia</taxon>
        <taxon>Cytophagales</taxon>
        <taxon>Spirosomataceae</taxon>
        <taxon>Dyadobacter</taxon>
    </lineage>
</organism>
<dbReference type="SUPFAM" id="SSF49299">
    <property type="entry name" value="PKD domain"/>
    <property type="match status" value="1"/>
</dbReference>
<evidence type="ECO:0000313" key="1">
    <source>
        <dbReference type="EMBL" id="CAG5071741.1"/>
    </source>
</evidence>
<dbReference type="InterPro" id="IPR026341">
    <property type="entry name" value="T9SS_type_B"/>
</dbReference>
<dbReference type="Proteomes" id="UP000679725">
    <property type="component" value="Unassembled WGS sequence"/>
</dbReference>
<dbReference type="InterPro" id="IPR035986">
    <property type="entry name" value="PKD_dom_sf"/>
</dbReference>
<dbReference type="RefSeq" id="WP_215235030.1">
    <property type="nucleotide sequence ID" value="NZ_CAJRAU010000005.1"/>
</dbReference>
<protein>
    <recommendedName>
        <fullName evidence="3">Gliding motility-associated C-terminal domain-containing protein</fullName>
    </recommendedName>
</protein>
<dbReference type="EMBL" id="CAJRAU010000005">
    <property type="protein sequence ID" value="CAG5071741.1"/>
    <property type="molecule type" value="Genomic_DNA"/>
</dbReference>
<evidence type="ECO:0008006" key="3">
    <source>
        <dbReference type="Google" id="ProtNLM"/>
    </source>
</evidence>
<dbReference type="Pfam" id="PF13585">
    <property type="entry name" value="CHU_C"/>
    <property type="match status" value="1"/>
</dbReference>
<keyword evidence="2" id="KW-1185">Reference proteome</keyword>
<sequence length="646" mass="70234">MNFRQLIILILGVVFLAPLYVTGQSFCGNTGGFSLTPSTGCAPLSVTVKNLVPKSENVTYAFDFDRSRTTVPTQSETTQDSSHTYALPGNYTILQFGSANGTGFSQCTDIVVKETRAPNAELIVCPSGKVRLMLVNDSISKAYDAIVINWGDGSNQSIDPKSNTPFVDHTYSAGTKPAVTIRGRYRNADCQQKIVAKTLTGSGPQSLATIVIKSVSLQENGEAKVLYEGIEGIPSELLIENGDGNFVSTGKSGQTGGTQSVTVPGLDPKQKYRFKLSSKNICDNLIESPIVASMNVMEGTLSLDEIISVSWAHLANTENLIQYQLKRDGSVVFTSSDALSYLDTDVKCGNTYKYEIVAIIENDVRSYSAPISIEPKTAPPGLVTQASVTVQAENVINTQVQLSGEGLTSSYDLIIERALAGSSDYQKVSPTDNQSLQFVDNAVSTNENSYCYRFQYENACNLRSPGFSQPICSILLSSRTPEIVWTSDSPFTEPVGNYDLHQLDDQGNIEQTIPKQLQIAHGVDLASQSSSSFQIEAKSADGALVSSSNVLNFRSQPIILVPDAFTPNGDTHNERFEVKAYFILEFQMSVFDRWGEVVYHSQNLADTWDGKVASGNAAGGYYIYQIEAVDTFGRKFSKKGSFLLIR</sequence>
<dbReference type="InterPro" id="IPR013783">
    <property type="entry name" value="Ig-like_fold"/>
</dbReference>
<evidence type="ECO:0000313" key="2">
    <source>
        <dbReference type="Proteomes" id="UP000679725"/>
    </source>
</evidence>
<name>A0ABM8UTT5_9BACT</name>
<accession>A0ABM8UTT5</accession>
<dbReference type="InterPro" id="IPR036116">
    <property type="entry name" value="FN3_sf"/>
</dbReference>
<reference evidence="1 2" key="1">
    <citation type="submission" date="2021-04" db="EMBL/GenBank/DDBJ databases">
        <authorList>
            <person name="Rodrigo-Torres L."/>
            <person name="Arahal R. D."/>
            <person name="Lucena T."/>
        </authorList>
    </citation>
    <scope>NUCLEOTIDE SEQUENCE [LARGE SCALE GENOMIC DNA]</scope>
    <source>
        <strain evidence="1 2">CECT 9623</strain>
    </source>
</reference>
<comment type="caution">
    <text evidence="1">The sequence shown here is derived from an EMBL/GenBank/DDBJ whole genome shotgun (WGS) entry which is preliminary data.</text>
</comment>
<dbReference type="SUPFAM" id="SSF49265">
    <property type="entry name" value="Fibronectin type III"/>
    <property type="match status" value="1"/>
</dbReference>
<dbReference type="Gene3D" id="2.60.40.10">
    <property type="entry name" value="Immunoglobulins"/>
    <property type="match status" value="2"/>
</dbReference>